<name>A0A2S1LY44_9SPIR</name>
<organism evidence="1 2">
    <name type="scientific">Candidatus Borreliella tachyglossi</name>
    <dbReference type="NCBI Taxonomy" id="1964448"/>
    <lineage>
        <taxon>Bacteria</taxon>
        <taxon>Pseudomonadati</taxon>
        <taxon>Spirochaetota</taxon>
        <taxon>Spirochaetia</taxon>
        <taxon>Spirochaetales</taxon>
        <taxon>Borreliaceae</taxon>
        <taxon>Borreliella</taxon>
    </lineage>
</organism>
<dbReference type="EMBL" id="CP025785">
    <property type="protein sequence ID" value="AWG43219.1"/>
    <property type="molecule type" value="Genomic_DNA"/>
</dbReference>
<dbReference type="AlphaFoldDB" id="A0A2S1LY44"/>
<dbReference type="Pfam" id="PF10016">
    <property type="entry name" value="DUF2259"/>
    <property type="match status" value="1"/>
</dbReference>
<reference evidence="1 2" key="1">
    <citation type="submission" date="2018-01" db="EMBL/GenBank/DDBJ databases">
        <title>Genome sequence of Borrelia tachyglossi.</title>
        <authorList>
            <person name="Gofton A.W."/>
        </authorList>
    </citation>
    <scope>NUCLEOTIDE SEQUENCE [LARGE SCALE GENOMIC DNA]</scope>
    <source>
        <strain evidence="1 2">Bc-F10-1268</strain>
    </source>
</reference>
<dbReference type="OrthoDB" id="359290at2"/>
<proteinExistence type="predicted"/>
<dbReference type="Proteomes" id="UP000244655">
    <property type="component" value="Chromosome"/>
</dbReference>
<keyword evidence="2" id="KW-1185">Reference proteome</keyword>
<dbReference type="InterPro" id="IPR018725">
    <property type="entry name" value="DUF2259_secreted"/>
</dbReference>
<protein>
    <submittedName>
        <fullName evidence="1">Uncharacterized protein</fullName>
    </submittedName>
</protein>
<sequence>MFGEYGFEGEKYYSKVYFVDVWRNDFVKHGVYTRIFNEHIDHTDTAEKSLYELLKIVDYRVKDLKINHLKKGRSIYLYVEHGDSIENSLDFIDFLTGKRYLVALNKTSRDYLRSSAFTISLSVEDDGVRIKDIQCIGRENYYRKNVLDYKIKEIFLFPKEDGIVFVVEKTMIDFSGNKYNRFMVEMHKY</sequence>
<evidence type="ECO:0000313" key="1">
    <source>
        <dbReference type="EMBL" id="AWG43219.1"/>
    </source>
</evidence>
<gene>
    <name evidence="1" type="ORF">CR532_02060</name>
</gene>
<accession>A0A2S1LY44</accession>
<evidence type="ECO:0000313" key="2">
    <source>
        <dbReference type="Proteomes" id="UP000244655"/>
    </source>
</evidence>